<protein>
    <submittedName>
        <fullName evidence="1">Restriction endonuclease, type II, AlwI</fullName>
    </submittedName>
</protein>
<keyword evidence="1" id="KW-0540">Nuclease</keyword>
<evidence type="ECO:0000313" key="1">
    <source>
        <dbReference type="EMBL" id="KHS54038.1"/>
    </source>
</evidence>
<dbReference type="GO" id="GO:0004519">
    <property type="term" value="F:endonuclease activity"/>
    <property type="evidence" value="ECO:0007669"/>
    <property type="project" value="UniProtKB-KW"/>
</dbReference>
<keyword evidence="2" id="KW-1185">Reference proteome</keyword>
<organism evidence="1 2">
    <name type="scientific">Brevibacterium linens</name>
    <dbReference type="NCBI Taxonomy" id="1703"/>
    <lineage>
        <taxon>Bacteria</taxon>
        <taxon>Bacillati</taxon>
        <taxon>Actinomycetota</taxon>
        <taxon>Actinomycetes</taxon>
        <taxon>Micrococcales</taxon>
        <taxon>Brevibacteriaceae</taxon>
        <taxon>Brevibacterium</taxon>
    </lineage>
</organism>
<evidence type="ECO:0000313" key="2">
    <source>
        <dbReference type="Proteomes" id="UP000031488"/>
    </source>
</evidence>
<accession>A0A0B9AEN5</accession>
<comment type="caution">
    <text evidence="1">The sequence shown here is derived from an EMBL/GenBank/DDBJ whole genome shotgun (WGS) entry which is preliminary data.</text>
</comment>
<dbReference type="Gene3D" id="3.40.91.50">
    <property type="match status" value="1"/>
</dbReference>
<sequence length="575" mass="63730">MESNDAKKRVRPWHLANTTVRNPFRLKGGLEALVANGFEGSMSKAHEQDIAFALDGAGVIALSEDTVDVTSIARKWRGALVKLGFLWPDISMLQGSRGIDQYQIGAPFTLTPNGKRLLAAKSLQGEQEVILRSLAALHLPSPLEPDYEFPQFSPLKHVVRILDSMGGIGEEPYISRLEMASIVILTSGKEDPEEVANAIVTQRYQRAGAVAKRKFDAQAIRSIAAVKGVNQRTLYDYQDVSFRYLKATGLFQSRGRGITLVPEKRRTAKLLADSVEVQLGTIDYLNSIASGSSLPTDSQDGAADVLSDLLAVATDWSITFDTSFYDLTTPEGISLARHDLEYRIFEAKELDFAAGQSDQIDEILAYLKMLDENRTHQVFGDEQLVIPKEERPAYFEWLLWRVLLALNKLVIPPSKVRRFNIDQDFLPVSTAAGGGADVVAEYDECVLVVEVTLTENSRQEAAEGEPVRRHVADVLEQFEPLGKDVYGLFIARRIDTNTAETFRIGVWYLKNDKRVDLDVVPLTLSQLIAVLRDGVDNNKLGPGLLFELIKAASLLRQESSGAPEWKSRIAQITTV</sequence>
<dbReference type="PATRIC" id="fig|1703.6.peg.383"/>
<dbReference type="AlphaFoldDB" id="A0A0B9AEN5"/>
<dbReference type="REBASE" id="112404">
    <property type="entry name" value="Bli388ORF498P"/>
</dbReference>
<dbReference type="EMBL" id="JTJZ01000012">
    <property type="protein sequence ID" value="KHS54038.1"/>
    <property type="molecule type" value="Genomic_DNA"/>
</dbReference>
<reference evidence="1 2" key="1">
    <citation type="submission" date="2014-11" db="EMBL/GenBank/DDBJ databases">
        <title>Draft Genome Sequence of Brevibacterium linens AE038-8.</title>
        <authorList>
            <person name="Maizel D."/>
            <person name="Utturkar S.M."/>
            <person name="Brown S.D."/>
            <person name="Ferrero M."/>
            <person name="Rosen B.P."/>
        </authorList>
    </citation>
    <scope>NUCLEOTIDE SEQUENCE [LARGE SCALE GENOMIC DNA]</scope>
    <source>
        <strain evidence="1 2">AE038-8</strain>
    </source>
</reference>
<keyword evidence="1" id="KW-0255">Endonuclease</keyword>
<keyword evidence="1" id="KW-0378">Hydrolase</keyword>
<proteinExistence type="predicted"/>
<name>A0A0B9AEN5_BRELN</name>
<dbReference type="Proteomes" id="UP000031488">
    <property type="component" value="Unassembled WGS sequence"/>
</dbReference>
<gene>
    <name evidence="1" type="ORF">AE0388_0499</name>
</gene>
<dbReference type="CDD" id="cd22316">
    <property type="entry name" value="BspD6I-like"/>
    <property type="match status" value="1"/>
</dbReference>
<dbReference type="Pfam" id="PF09491">
    <property type="entry name" value="RE_AlwI"/>
    <property type="match status" value="1"/>
</dbReference>
<dbReference type="InterPro" id="IPR018573">
    <property type="entry name" value="Restrct_endonuc_II_AlwI"/>
</dbReference>